<feature type="compositionally biased region" description="Low complexity" evidence="1">
    <location>
        <begin position="297"/>
        <end position="319"/>
    </location>
</feature>
<reference evidence="3" key="1">
    <citation type="journal article" date="2016" name="Nature">
        <title>Genome evolution in the allotetraploid frog Xenopus laevis.</title>
        <authorList>
            <person name="Session A.M."/>
            <person name="Uno Y."/>
            <person name="Kwon T."/>
            <person name="Chapman J.A."/>
            <person name="Toyoda A."/>
            <person name="Takahashi S."/>
            <person name="Fukui A."/>
            <person name="Hikosaka A."/>
            <person name="Suzuki A."/>
            <person name="Kondo M."/>
            <person name="van Heeringen S.J."/>
            <person name="Quigley I."/>
            <person name="Heinz S."/>
            <person name="Ogino H."/>
            <person name="Ochi H."/>
            <person name="Hellsten U."/>
            <person name="Lyons J.B."/>
            <person name="Simakov O."/>
            <person name="Putnam N."/>
            <person name="Stites J."/>
            <person name="Kuroki Y."/>
            <person name="Tanaka T."/>
            <person name="Michiue T."/>
            <person name="Watanabe M."/>
            <person name="Bogdanovic O."/>
            <person name="Lister R."/>
            <person name="Georgiou G."/>
            <person name="Paranjpe S.S."/>
            <person name="van Kruijsbergen I."/>
            <person name="Shu S."/>
            <person name="Carlson J."/>
            <person name="Kinoshita T."/>
            <person name="Ohta Y."/>
            <person name="Mawaribuchi S."/>
            <person name="Jenkins J."/>
            <person name="Grimwood J."/>
            <person name="Schmutz J."/>
            <person name="Mitros T."/>
            <person name="Mozaffari S.V."/>
            <person name="Suzuki Y."/>
            <person name="Haramoto Y."/>
            <person name="Yamamoto T.S."/>
            <person name="Takagi C."/>
            <person name="Heald R."/>
            <person name="Miller K."/>
            <person name="Haudenschild C."/>
            <person name="Kitzman J."/>
            <person name="Nakayama T."/>
            <person name="Izutsu Y."/>
            <person name="Robert J."/>
            <person name="Fortriede J."/>
            <person name="Burns K."/>
            <person name="Lotay V."/>
            <person name="Karimi K."/>
            <person name="Yasuoka Y."/>
            <person name="Dichmann D.S."/>
            <person name="Flajnik M.F."/>
            <person name="Houston D.W."/>
            <person name="Shendure J."/>
            <person name="DuPasquier L."/>
            <person name="Vize P.D."/>
            <person name="Zorn A.M."/>
            <person name="Ito M."/>
            <person name="Marcotte E.M."/>
            <person name="Wallingford J.B."/>
            <person name="Ito Y."/>
            <person name="Asashima M."/>
            <person name="Ueno N."/>
            <person name="Matsuda Y."/>
            <person name="Veenstra G.J."/>
            <person name="Fujiyama A."/>
            <person name="Harland R.M."/>
            <person name="Taira M."/>
            <person name="Rokhsar D.S."/>
        </authorList>
    </citation>
    <scope>NUCLEOTIDE SEQUENCE [LARGE SCALE GENOMIC DNA]</scope>
    <source>
        <strain evidence="3">J</strain>
    </source>
</reference>
<feature type="compositionally biased region" description="Pro residues" evidence="1">
    <location>
        <begin position="396"/>
        <end position="411"/>
    </location>
</feature>
<dbReference type="AlphaFoldDB" id="A0A974I0Z2"/>
<sequence>MFAPEPQTWNDPAADPGPWLSQFAIRCFNPCRSVVVSSPRPAPCVKPRSSPPGPLAVETSRTVTRLASRSDAPCPRPCEAVCLSTVCAPLGDRRPLTRQPISSGRLPTTLLDLPDDWRPDVPLFLPGERPAPSRLEEEWHPWDLRLRLGGVSLDVRLRLDPPKRSRSPLESLEPCLQNRFPPPPATPLPSGGASPGGAAPVRPGPPVGRVAPTCPLPGAGPPPRPRREPPLRPPAPGSVAPPAMPVPLDPPAMPYTPPPEWWGPIAARDAWIETEQRQRNPAPPPGPPHDPAKRLRPGPYAAAATPTAPRGAGPQAPQPSRGLELPVRNLGLPRASEAHPFPPDPPADSGGGGAAGPHFSPYAPASPLQASLRGDASPPTPSVAPWDPGGGADSTSPPPPCPLSAPVPPRAASPTSFTWSPGSESTSSTTWTDLRCRPLPPGSEATLLSCSPRRPAPTEDLRGDPGLSLCGGRVLLTERFLSVCPSTP</sequence>
<feature type="region of interest" description="Disordered" evidence="1">
    <location>
        <begin position="161"/>
        <end position="463"/>
    </location>
</feature>
<organism evidence="2 3">
    <name type="scientific">Xenopus laevis</name>
    <name type="common">African clawed frog</name>
    <dbReference type="NCBI Taxonomy" id="8355"/>
    <lineage>
        <taxon>Eukaryota</taxon>
        <taxon>Metazoa</taxon>
        <taxon>Chordata</taxon>
        <taxon>Craniata</taxon>
        <taxon>Vertebrata</taxon>
        <taxon>Euteleostomi</taxon>
        <taxon>Amphibia</taxon>
        <taxon>Batrachia</taxon>
        <taxon>Anura</taxon>
        <taxon>Pipoidea</taxon>
        <taxon>Pipidae</taxon>
        <taxon>Xenopodinae</taxon>
        <taxon>Xenopus</taxon>
        <taxon>Xenopus</taxon>
    </lineage>
</organism>
<evidence type="ECO:0000313" key="2">
    <source>
        <dbReference type="EMBL" id="OCT97428.1"/>
    </source>
</evidence>
<feature type="compositionally biased region" description="Pro residues" evidence="1">
    <location>
        <begin position="242"/>
        <end position="261"/>
    </location>
</feature>
<feature type="compositionally biased region" description="Low complexity" evidence="1">
    <location>
        <begin position="188"/>
        <end position="213"/>
    </location>
</feature>
<feature type="compositionally biased region" description="Pro residues" evidence="1">
    <location>
        <begin position="214"/>
        <end position="223"/>
    </location>
</feature>
<name>A0A974I0Z2_XENLA</name>
<dbReference type="Proteomes" id="UP000694892">
    <property type="component" value="Chromosome 1S"/>
</dbReference>
<evidence type="ECO:0000313" key="3">
    <source>
        <dbReference type="Proteomes" id="UP000694892"/>
    </source>
</evidence>
<gene>
    <name evidence="2" type="ORF">XELAEV_18009651mg</name>
</gene>
<feature type="compositionally biased region" description="Polar residues" evidence="1">
    <location>
        <begin position="413"/>
        <end position="432"/>
    </location>
</feature>
<proteinExistence type="predicted"/>
<accession>A0A974I0Z2</accession>
<dbReference type="OMA" id="DAWIETE"/>
<evidence type="ECO:0000256" key="1">
    <source>
        <dbReference type="SAM" id="MobiDB-lite"/>
    </source>
</evidence>
<feature type="region of interest" description="Disordered" evidence="1">
    <location>
        <begin position="38"/>
        <end position="59"/>
    </location>
</feature>
<protein>
    <submittedName>
        <fullName evidence="2">Uncharacterized protein</fullName>
    </submittedName>
</protein>
<dbReference type="EMBL" id="CM004467">
    <property type="protein sequence ID" value="OCT97428.1"/>
    <property type="molecule type" value="Genomic_DNA"/>
</dbReference>
<feature type="compositionally biased region" description="Pro residues" evidence="1">
    <location>
        <begin position="40"/>
        <end position="54"/>
    </location>
</feature>